<reference evidence="2 3" key="1">
    <citation type="submission" date="2023-02" db="EMBL/GenBank/DDBJ databases">
        <title>Genome sequence of Mucilaginibacter jinjuensis strain KACC 16571.</title>
        <authorList>
            <person name="Kim S."/>
            <person name="Heo J."/>
            <person name="Kwon S.-W."/>
        </authorList>
    </citation>
    <scope>NUCLEOTIDE SEQUENCE [LARGE SCALE GENOMIC DNA]</scope>
    <source>
        <strain evidence="2 3">KACC 16571</strain>
    </source>
</reference>
<feature type="domain" description="DinB-like" evidence="1">
    <location>
        <begin position="31"/>
        <end position="164"/>
    </location>
</feature>
<protein>
    <submittedName>
        <fullName evidence="2">DinB family protein</fullName>
    </submittedName>
</protein>
<dbReference type="RefSeq" id="WP_273629647.1">
    <property type="nucleotide sequence ID" value="NZ_CP117167.1"/>
</dbReference>
<organism evidence="2 3">
    <name type="scientific">Mucilaginibacter jinjuensis</name>
    <dbReference type="NCBI Taxonomy" id="1176721"/>
    <lineage>
        <taxon>Bacteria</taxon>
        <taxon>Pseudomonadati</taxon>
        <taxon>Bacteroidota</taxon>
        <taxon>Sphingobacteriia</taxon>
        <taxon>Sphingobacteriales</taxon>
        <taxon>Sphingobacteriaceae</taxon>
        <taxon>Mucilaginibacter</taxon>
    </lineage>
</organism>
<proteinExistence type="predicted"/>
<accession>A0ABY7T4S0</accession>
<keyword evidence="3" id="KW-1185">Reference proteome</keyword>
<evidence type="ECO:0000313" key="3">
    <source>
        <dbReference type="Proteomes" id="UP001216139"/>
    </source>
</evidence>
<dbReference type="Proteomes" id="UP001216139">
    <property type="component" value="Chromosome"/>
</dbReference>
<sequence>MIKIGRPNLNDAPSWYKYFFDLAQGDDLIEALEKNKQDTLDLIASIPFNLEDHSYAEGKWNIKQVFIHLCDEERYYAYKAFCLSRQTNVLLEIPMSENYTKNFNVSGRSLKDIAWEFITVRNATISLLSTMNLEMLDFKFPDENPYTARSLGWFAVGHNEHHSRLVRERYL</sequence>
<gene>
    <name evidence="2" type="ORF">PQO05_22220</name>
</gene>
<dbReference type="EMBL" id="CP117167">
    <property type="protein sequence ID" value="WCT11459.1"/>
    <property type="molecule type" value="Genomic_DNA"/>
</dbReference>
<evidence type="ECO:0000259" key="1">
    <source>
        <dbReference type="Pfam" id="PF12867"/>
    </source>
</evidence>
<dbReference type="Gene3D" id="1.20.120.450">
    <property type="entry name" value="dinb family like domain"/>
    <property type="match status" value="1"/>
</dbReference>
<name>A0ABY7T4S0_9SPHI</name>
<dbReference type="Pfam" id="PF12867">
    <property type="entry name" value="DinB_2"/>
    <property type="match status" value="1"/>
</dbReference>
<dbReference type="InterPro" id="IPR024775">
    <property type="entry name" value="DinB-like"/>
</dbReference>
<evidence type="ECO:0000313" key="2">
    <source>
        <dbReference type="EMBL" id="WCT11459.1"/>
    </source>
</evidence>
<dbReference type="InterPro" id="IPR034660">
    <property type="entry name" value="DinB/YfiT-like"/>
</dbReference>
<dbReference type="SUPFAM" id="SSF109854">
    <property type="entry name" value="DinB/YfiT-like putative metalloenzymes"/>
    <property type="match status" value="1"/>
</dbReference>